<dbReference type="PANTHER" id="PTHR31014:SF0">
    <property type="entry name" value="MITOCHONDRIAL TRANSLATION SYSTEM COMPONENT PET127-RELATED"/>
    <property type="match status" value="1"/>
</dbReference>
<dbReference type="OrthoDB" id="4204769at2759"/>
<evidence type="ECO:0000313" key="2">
    <source>
        <dbReference type="EMBL" id="KZZ89307.1"/>
    </source>
</evidence>
<dbReference type="Proteomes" id="UP000242877">
    <property type="component" value="Unassembled WGS sequence"/>
</dbReference>
<reference evidence="2 3" key="1">
    <citation type="journal article" date="2016" name="Genome Biol. Evol.">
        <title>Divergent and convergent evolution of fungal pathogenicity.</title>
        <authorList>
            <person name="Shang Y."/>
            <person name="Xiao G."/>
            <person name="Zheng P."/>
            <person name="Cen K."/>
            <person name="Zhan S."/>
            <person name="Wang C."/>
        </authorList>
    </citation>
    <scope>NUCLEOTIDE SEQUENCE [LARGE SCALE GENOMIC DNA]</scope>
    <source>
        <strain evidence="2 3">ARSEF 7405</strain>
    </source>
</reference>
<dbReference type="InterPro" id="IPR013943">
    <property type="entry name" value="Pet127"/>
</dbReference>
<name>A0A167WUV6_9EURO</name>
<feature type="region of interest" description="Disordered" evidence="1">
    <location>
        <begin position="556"/>
        <end position="655"/>
    </location>
</feature>
<feature type="compositionally biased region" description="Basic residues" evidence="1">
    <location>
        <begin position="80"/>
        <end position="89"/>
    </location>
</feature>
<feature type="compositionally biased region" description="Pro residues" evidence="1">
    <location>
        <begin position="57"/>
        <end position="66"/>
    </location>
</feature>
<feature type="compositionally biased region" description="Polar residues" evidence="1">
    <location>
        <begin position="597"/>
        <end position="616"/>
    </location>
</feature>
<evidence type="ECO:0000313" key="3">
    <source>
        <dbReference type="Proteomes" id="UP000242877"/>
    </source>
</evidence>
<feature type="compositionally biased region" description="Basic and acidic residues" evidence="1">
    <location>
        <begin position="556"/>
        <end position="571"/>
    </location>
</feature>
<dbReference type="GO" id="GO:0005740">
    <property type="term" value="C:mitochondrial envelope"/>
    <property type="evidence" value="ECO:0007669"/>
    <property type="project" value="TreeGrafter"/>
</dbReference>
<dbReference type="AlphaFoldDB" id="A0A167WUV6"/>
<evidence type="ECO:0000256" key="1">
    <source>
        <dbReference type="SAM" id="MobiDB-lite"/>
    </source>
</evidence>
<gene>
    <name evidence="2" type="ORF">AAP_04454</name>
</gene>
<accession>A0A167WUV6</accession>
<feature type="compositionally biased region" description="Low complexity" evidence="1">
    <location>
        <begin position="626"/>
        <end position="638"/>
    </location>
</feature>
<proteinExistence type="predicted"/>
<dbReference type="Pfam" id="PF08634">
    <property type="entry name" value="Pet127"/>
    <property type="match status" value="1"/>
</dbReference>
<feature type="region of interest" description="Disordered" evidence="1">
    <location>
        <begin position="48"/>
        <end position="136"/>
    </location>
</feature>
<dbReference type="EMBL" id="AZGZ01000021">
    <property type="protein sequence ID" value="KZZ89307.1"/>
    <property type="molecule type" value="Genomic_DNA"/>
</dbReference>
<dbReference type="VEuPathDB" id="FungiDB:AAP_04454"/>
<keyword evidence="3" id="KW-1185">Reference proteome</keyword>
<protein>
    <submittedName>
        <fullName evidence="2">Mitochondrial membrane protein Pet127</fullName>
    </submittedName>
</protein>
<organism evidence="2 3">
    <name type="scientific">Ascosphaera apis ARSEF 7405</name>
    <dbReference type="NCBI Taxonomy" id="392613"/>
    <lineage>
        <taxon>Eukaryota</taxon>
        <taxon>Fungi</taxon>
        <taxon>Dikarya</taxon>
        <taxon>Ascomycota</taxon>
        <taxon>Pezizomycotina</taxon>
        <taxon>Eurotiomycetes</taxon>
        <taxon>Eurotiomycetidae</taxon>
        <taxon>Onygenales</taxon>
        <taxon>Ascosphaeraceae</taxon>
        <taxon>Ascosphaera</taxon>
    </lineage>
</organism>
<comment type="caution">
    <text evidence="2">The sequence shown here is derived from an EMBL/GenBank/DDBJ whole genome shotgun (WGS) entry which is preliminary data.</text>
</comment>
<dbReference type="PANTHER" id="PTHR31014">
    <property type="entry name" value="MITOCHONDRIAL TRANSLATION SYSTEM COMPONENT PET127-RELATED"/>
    <property type="match status" value="1"/>
</dbReference>
<sequence>MLCRSCLKLRQTRATLRLAPSSQLVSAARSTPLIQLSIARRLYASVPETDNTTTNDAPPPPPPPPSSSQIIPNIKSAKPSLRKRSRPKNNAKAANQTSNQSQSATAKPAPSQEASDDAQKSQKPKKAKNTADDHADEHTMKAIHGSGDSGMPAISKGFIKESQVKFAAMDVETDTVPGLSYGLDRVLFNPGVYHLQDPRSLVYNFDPYLGSIMPVKEFDFSALNEYITSSKDETLRQYAKKEGRKYIGSSSSMTSVLSQFHFLLSNWREINTSFLSQGFRDNQKNFTRLSRAPSAIFLRHKDGAYAIDADKEFDTGNILMHLGKSMEKLLTVPTEEFERYRKTSAVKVDPDQVDPEVYHYSTCGDFLMRSQLDAHDPRLPGTGMFDLKTRAVVSIRMDAQNHEEGMGYQIKGRFGNYESFEREYFDMIRAAFLKYSLQARIGRMDGIFVAFHNIKRIFGFQYLSLSEMDTAIHGQANTSLGDREFRLSLGLWNKILDKATEQFPGQPLRMHFETRDTSSPFMYIFAEPMTDAEIDEIQTKNQKEIEELSRKLLNSDEEMKAAVEQEVNAEREVEDQNEIRETTEANEGATAAEVAGSDSNIIASGSMEPSNMSDFQPDNMKTVENDPSAQPPSSSESATSDDVESSSTSSSSDPERPLLAMILSIKNKVNGEFVERPMNLKGFHKWEVKYELRKFNDQARARKFYEMCKTRRQKELDKNNEEGTGKANYFQTQLKKISARGDKWRAKLDQMEQAQGVVTLKDS</sequence>
<dbReference type="GO" id="GO:0000964">
    <property type="term" value="P:mitochondrial RNA 5'-end processing"/>
    <property type="evidence" value="ECO:0007669"/>
    <property type="project" value="TreeGrafter"/>
</dbReference>
<feature type="compositionally biased region" description="Polar residues" evidence="1">
    <location>
        <begin position="92"/>
        <end position="105"/>
    </location>
</feature>